<feature type="non-terminal residue" evidence="3">
    <location>
        <position position="189"/>
    </location>
</feature>
<evidence type="ECO:0000256" key="1">
    <source>
        <dbReference type="SAM" id="MobiDB-lite"/>
    </source>
</evidence>
<gene>
    <name evidence="3" type="ORF">PTTG_12110</name>
</gene>
<feature type="region of interest" description="Disordered" evidence="1">
    <location>
        <begin position="159"/>
        <end position="189"/>
    </location>
</feature>
<reference evidence="4 5" key="3">
    <citation type="journal article" date="2017" name="G3 (Bethesda)">
        <title>Comparative analysis highlights variable genome content of wheat rusts and divergence of the mating loci.</title>
        <authorList>
            <person name="Cuomo C.A."/>
            <person name="Bakkeren G."/>
            <person name="Khalil H.B."/>
            <person name="Panwar V."/>
            <person name="Joly D."/>
            <person name="Linning R."/>
            <person name="Sakthikumar S."/>
            <person name="Song X."/>
            <person name="Adiconis X."/>
            <person name="Fan L."/>
            <person name="Goldberg J.M."/>
            <person name="Levin J.Z."/>
            <person name="Young S."/>
            <person name="Zeng Q."/>
            <person name="Anikster Y."/>
            <person name="Bruce M."/>
            <person name="Wang M."/>
            <person name="Yin C."/>
            <person name="McCallum B."/>
            <person name="Szabo L.J."/>
            <person name="Hulbert S."/>
            <person name="Chen X."/>
            <person name="Fellers J.P."/>
        </authorList>
    </citation>
    <scope>NUCLEOTIDE SEQUENCE</scope>
    <source>
        <strain evidence="4">isolate 1-1 / race 1 (BBBD)</strain>
        <strain evidence="5">Isolate 1-1 / race 1 (BBBD)</strain>
    </source>
</reference>
<evidence type="ECO:0000259" key="2">
    <source>
        <dbReference type="Pfam" id="PF24840"/>
    </source>
</evidence>
<dbReference type="Pfam" id="PF24840">
    <property type="entry name" value="NTF2_SigF"/>
    <property type="match status" value="1"/>
</dbReference>
<dbReference type="Proteomes" id="UP000005240">
    <property type="component" value="Unassembled WGS sequence"/>
</dbReference>
<reference evidence="4" key="4">
    <citation type="submission" date="2025-05" db="UniProtKB">
        <authorList>
            <consortium name="EnsemblFungi"/>
        </authorList>
    </citation>
    <scope>IDENTIFICATION</scope>
    <source>
        <strain evidence="4">isolate 1-1 / race 1 (BBBD)</strain>
    </source>
</reference>
<evidence type="ECO:0000313" key="5">
    <source>
        <dbReference type="Proteomes" id="UP000005240"/>
    </source>
</evidence>
<organism evidence="3">
    <name type="scientific">Puccinia triticina (isolate 1-1 / race 1 (BBBD))</name>
    <name type="common">Brown leaf rust fungus</name>
    <dbReference type="NCBI Taxonomy" id="630390"/>
    <lineage>
        <taxon>Eukaryota</taxon>
        <taxon>Fungi</taxon>
        <taxon>Dikarya</taxon>
        <taxon>Basidiomycota</taxon>
        <taxon>Pucciniomycotina</taxon>
        <taxon>Pucciniomycetes</taxon>
        <taxon>Pucciniales</taxon>
        <taxon>Pucciniaceae</taxon>
        <taxon>Puccinia</taxon>
    </lineage>
</organism>
<reference evidence="3" key="2">
    <citation type="submission" date="2016-05" db="EMBL/GenBank/DDBJ databases">
        <title>Comparative analysis highlights variable genome content of wheat rusts and divergence of the mating loci.</title>
        <authorList>
            <person name="Cuomo C.A."/>
            <person name="Bakkeren G."/>
            <person name="Szabo L."/>
            <person name="Khalil H."/>
            <person name="Joly D."/>
            <person name="Goldberg J."/>
            <person name="Young S."/>
            <person name="Zeng Q."/>
            <person name="Fellers J."/>
        </authorList>
    </citation>
    <scope>NUCLEOTIDE SEQUENCE [LARGE SCALE GENOMIC DNA]</scope>
    <source>
        <strain evidence="3">1-1 BBBD Race 1</strain>
    </source>
</reference>
<accession>A0A180G150</accession>
<evidence type="ECO:0000313" key="4">
    <source>
        <dbReference type="EnsemblFungi" id="PTTG_12110-t43_1-p1"/>
    </source>
</evidence>
<dbReference type="EMBL" id="ADAS02001211">
    <property type="protein sequence ID" value="OAV86377.1"/>
    <property type="molecule type" value="Genomic_DNA"/>
</dbReference>
<dbReference type="AlphaFoldDB" id="A0A180G150"/>
<dbReference type="InterPro" id="IPR057514">
    <property type="entry name" value="NTF2_SigF"/>
</dbReference>
<evidence type="ECO:0000313" key="3">
    <source>
        <dbReference type="EMBL" id="OAV86377.1"/>
    </source>
</evidence>
<proteinExistence type="predicted"/>
<dbReference type="PANTHER" id="PTHR35393">
    <property type="entry name" value="CHROMOSOME 1, WHOLE GENOME SHOTGUN SEQUENCE"/>
    <property type="match status" value="1"/>
</dbReference>
<dbReference type="VEuPathDB" id="FungiDB:PTTG_12110"/>
<dbReference type="EnsemblFungi" id="PTTG_12110-t43_1">
    <property type="protein sequence ID" value="PTTG_12110-t43_1-p1"/>
    <property type="gene ID" value="PTTG_12110"/>
</dbReference>
<reference evidence="3" key="1">
    <citation type="submission" date="2009-11" db="EMBL/GenBank/DDBJ databases">
        <authorList>
            <consortium name="The Broad Institute Genome Sequencing Platform"/>
            <person name="Ward D."/>
            <person name="Feldgarden M."/>
            <person name="Earl A."/>
            <person name="Young S.K."/>
            <person name="Zeng Q."/>
            <person name="Koehrsen M."/>
            <person name="Alvarado L."/>
            <person name="Berlin A."/>
            <person name="Bochicchio J."/>
            <person name="Borenstein D."/>
            <person name="Chapman S.B."/>
            <person name="Chen Z."/>
            <person name="Engels R."/>
            <person name="Freedman E."/>
            <person name="Gellesch M."/>
            <person name="Goldberg J."/>
            <person name="Griggs A."/>
            <person name="Gujja S."/>
            <person name="Heilman E."/>
            <person name="Heiman D."/>
            <person name="Hepburn T."/>
            <person name="Howarth C."/>
            <person name="Jen D."/>
            <person name="Larson L."/>
            <person name="Lewis B."/>
            <person name="Mehta T."/>
            <person name="Park D."/>
            <person name="Pearson M."/>
            <person name="Roberts A."/>
            <person name="Saif S."/>
            <person name="Shea T."/>
            <person name="Shenoy N."/>
            <person name="Sisk P."/>
            <person name="Stolte C."/>
            <person name="Sykes S."/>
            <person name="Thomson T."/>
            <person name="Walk T."/>
            <person name="White J."/>
            <person name="Yandava C."/>
            <person name="Izard J."/>
            <person name="Baranova O.V."/>
            <person name="Blanton J.M."/>
            <person name="Tanner A.C."/>
            <person name="Dewhirst F.E."/>
            <person name="Haas B."/>
            <person name="Nusbaum C."/>
            <person name="Birren B."/>
        </authorList>
    </citation>
    <scope>NUCLEOTIDE SEQUENCE [LARGE SCALE GENOMIC DNA]</scope>
    <source>
        <strain evidence="3">1-1 BBBD Race 1</strain>
    </source>
</reference>
<name>A0A180G150_PUCT1</name>
<feature type="compositionally biased region" description="Basic and acidic residues" evidence="1">
    <location>
        <begin position="171"/>
        <end position="189"/>
    </location>
</feature>
<protein>
    <recommendedName>
        <fullName evidence="2">SigF-like NTF2-like domain-containing protein</fullName>
    </recommendedName>
</protein>
<dbReference type="STRING" id="630390.A0A180G150"/>
<sequence>MFSEDRLNATVDLTETLESRFAPCIKAKLHFITRVDMRKESDGKYRICRQEDNYPNDLQRSGIPLFWIPTITATYKIVAGTIISYVGRFLLEKDWLGPRNDFIYAGCILSTTEEQSASFCLSSIFESLEDFPSIYTAVLEVPEYLPDLQPQVFQQLGPHPSLLNRSSRVHNPLDGRYRRPLNDRPVPRE</sequence>
<dbReference type="OrthoDB" id="2344312at2759"/>
<feature type="domain" description="SigF-like NTF2-like" evidence="2">
    <location>
        <begin position="1"/>
        <end position="92"/>
    </location>
</feature>
<dbReference type="PANTHER" id="PTHR35393:SF1">
    <property type="entry name" value="SNOAL-LIKE DOMAIN-CONTAINING PROTEIN"/>
    <property type="match status" value="1"/>
</dbReference>
<keyword evidence="5" id="KW-1185">Reference proteome</keyword>